<gene>
    <name evidence="2" type="ORF">HBH25_11950</name>
</gene>
<keyword evidence="3" id="KW-1185">Reference proteome</keyword>
<evidence type="ECO:0000256" key="1">
    <source>
        <dbReference type="SAM" id="MobiDB-lite"/>
    </source>
</evidence>
<reference evidence="2 3" key="1">
    <citation type="submission" date="2020-03" db="EMBL/GenBank/DDBJ databases">
        <authorList>
            <person name="Wang L."/>
            <person name="He N."/>
            <person name="Li Y."/>
            <person name="Fang Y."/>
            <person name="Zhang F."/>
        </authorList>
    </citation>
    <scope>NUCLEOTIDE SEQUENCE [LARGE SCALE GENOMIC DNA]</scope>
    <source>
        <strain evidence="3">hsmgli-8</strain>
    </source>
</reference>
<evidence type="ECO:0000313" key="3">
    <source>
        <dbReference type="Proteomes" id="UP000746535"/>
    </source>
</evidence>
<dbReference type="Proteomes" id="UP000746535">
    <property type="component" value="Unassembled WGS sequence"/>
</dbReference>
<protein>
    <submittedName>
        <fullName evidence="2">Uncharacterized protein</fullName>
    </submittedName>
</protein>
<evidence type="ECO:0000313" key="2">
    <source>
        <dbReference type="EMBL" id="NJP01566.1"/>
    </source>
</evidence>
<comment type="caution">
    <text evidence="2">The sequence shown here is derived from an EMBL/GenBank/DDBJ whole genome shotgun (WGS) entry which is preliminary data.</text>
</comment>
<dbReference type="RefSeq" id="WP_168084144.1">
    <property type="nucleotide sequence ID" value="NZ_JAAVJI010000006.1"/>
</dbReference>
<dbReference type="EMBL" id="JAAVJI010000006">
    <property type="protein sequence ID" value="NJP01566.1"/>
    <property type="molecule type" value="Genomic_DNA"/>
</dbReference>
<feature type="region of interest" description="Disordered" evidence="1">
    <location>
        <begin position="34"/>
        <end position="56"/>
    </location>
</feature>
<organism evidence="2 3">
    <name type="scientific">Pseudomonas quercus</name>
    <dbReference type="NCBI Taxonomy" id="2722792"/>
    <lineage>
        <taxon>Bacteria</taxon>
        <taxon>Pseudomonadati</taxon>
        <taxon>Pseudomonadota</taxon>
        <taxon>Gammaproteobacteria</taxon>
        <taxon>Pseudomonadales</taxon>
        <taxon>Pseudomonadaceae</taxon>
        <taxon>Pseudomonas</taxon>
    </lineage>
</organism>
<name>A0ABX0YEV2_9PSED</name>
<proteinExistence type="predicted"/>
<feature type="compositionally biased region" description="Low complexity" evidence="1">
    <location>
        <begin position="43"/>
        <end position="56"/>
    </location>
</feature>
<accession>A0ABX0YEV2</accession>
<sequence length="117" mass="12765">MSSYLTEEQMRAALFGTPVSKPAVPELSETSVAPVHFEPPASPSRSKAKAPAVPSKRGSLYPKIRVTRHVTKIYEGDVDVFIHDSGNLSTLVAQQEAKAAAQKKGYKYIEIHSVEQV</sequence>